<dbReference type="Proteomes" id="UP000297014">
    <property type="component" value="Unassembled WGS sequence"/>
</dbReference>
<dbReference type="STRING" id="1218173.BALCAV_0202840"/>
<dbReference type="InterPro" id="IPR013766">
    <property type="entry name" value="Thioredoxin_domain"/>
</dbReference>
<dbReference type="InterPro" id="IPR036249">
    <property type="entry name" value="Thioredoxin-like_sf"/>
</dbReference>
<dbReference type="Pfam" id="PF00085">
    <property type="entry name" value="Thioredoxin"/>
    <property type="match status" value="1"/>
</dbReference>
<evidence type="ECO:0000256" key="2">
    <source>
        <dbReference type="ARBA" id="ARBA00023157"/>
    </source>
</evidence>
<reference evidence="5 7" key="1">
    <citation type="journal article" date="2014" name="Genome Announc.">
        <title>Draft Genome Sequence of Bacillus alcalophilus AV1934, a Classic Alkaliphile Isolated from Human Feces in 1934.</title>
        <authorList>
            <person name="Attie O."/>
            <person name="Jayaprakash A."/>
            <person name="Shah H."/>
            <person name="Paulsen I.T."/>
            <person name="Morino M."/>
            <person name="Takahashi Y."/>
            <person name="Narumi I."/>
            <person name="Sachidanandam R."/>
            <person name="Satoh K."/>
            <person name="Ito M."/>
            <person name="Krulwich T.A."/>
        </authorList>
    </citation>
    <scope>NUCLEOTIDE SEQUENCE [LARGE SCALE GENOMIC DNA]</scope>
    <source>
        <strain evidence="5 7">AV1934</strain>
    </source>
</reference>
<accession>A0A094XIY2</accession>
<protein>
    <submittedName>
        <fullName evidence="5">Thioredoxin</fullName>
    </submittedName>
</protein>
<evidence type="ECO:0000259" key="4">
    <source>
        <dbReference type="PROSITE" id="PS51352"/>
    </source>
</evidence>
<evidence type="ECO:0000256" key="3">
    <source>
        <dbReference type="ARBA" id="ARBA00023284"/>
    </source>
</evidence>
<dbReference type="CDD" id="cd02947">
    <property type="entry name" value="TRX_family"/>
    <property type="match status" value="1"/>
</dbReference>
<evidence type="ECO:0000313" key="8">
    <source>
        <dbReference type="Proteomes" id="UP000297014"/>
    </source>
</evidence>
<dbReference type="EMBL" id="JALP01000196">
    <property type="protein sequence ID" value="THG89777.1"/>
    <property type="molecule type" value="Genomic_DNA"/>
</dbReference>
<reference evidence="6 8" key="2">
    <citation type="submission" date="2014-01" db="EMBL/GenBank/DDBJ databases">
        <title>Draft genome sequencing of Bacillus alcalophilus CGMCC 1.3604.</title>
        <authorList>
            <person name="Yang J."/>
            <person name="Diao L."/>
            <person name="Yang S."/>
        </authorList>
    </citation>
    <scope>NUCLEOTIDE SEQUENCE [LARGE SCALE GENOMIC DNA]</scope>
    <source>
        <strain evidence="6 8">CGMCC 1.3604</strain>
    </source>
</reference>
<evidence type="ECO:0000256" key="1">
    <source>
        <dbReference type="ARBA" id="ARBA00008987"/>
    </source>
</evidence>
<dbReference type="PANTHER" id="PTHR45663">
    <property type="entry name" value="GEO12009P1"/>
    <property type="match status" value="1"/>
</dbReference>
<sequence length="159" mass="18170">MKKILIFGGVIVLIFAALAFVTTSQNKQKAEGNPYGKANLNPSTIAQLDDPNYQNLILPDELDEKLENGEDVTVYFYSPDCGYCKEVTPRLAPLAEDLNVDMVQFNLLEFNEGWNKYRIEATPTLIQYKDGEFYQGIRGAASTEEYEQFFRQYTLNEEE</sequence>
<dbReference type="GO" id="GO:0005829">
    <property type="term" value="C:cytosol"/>
    <property type="evidence" value="ECO:0007669"/>
    <property type="project" value="TreeGrafter"/>
</dbReference>
<dbReference type="Proteomes" id="UP000002754">
    <property type="component" value="Unassembled WGS sequence"/>
</dbReference>
<evidence type="ECO:0000313" key="5">
    <source>
        <dbReference type="EMBL" id="KGA98705.1"/>
    </source>
</evidence>
<feature type="domain" description="Thioredoxin" evidence="4">
    <location>
        <begin position="29"/>
        <end position="155"/>
    </location>
</feature>
<name>A0A094XIY2_ALKAL</name>
<dbReference type="PANTHER" id="PTHR45663:SF11">
    <property type="entry name" value="GEO12009P1"/>
    <property type="match status" value="1"/>
</dbReference>
<dbReference type="OrthoDB" id="32134at2"/>
<comment type="similarity">
    <text evidence="1">Belongs to the thioredoxin family.</text>
</comment>
<dbReference type="GO" id="GO:0015035">
    <property type="term" value="F:protein-disulfide reductase activity"/>
    <property type="evidence" value="ECO:0007669"/>
    <property type="project" value="TreeGrafter"/>
</dbReference>
<evidence type="ECO:0000313" key="6">
    <source>
        <dbReference type="EMBL" id="THG89777.1"/>
    </source>
</evidence>
<dbReference type="GO" id="GO:0045454">
    <property type="term" value="P:cell redox homeostasis"/>
    <property type="evidence" value="ECO:0007669"/>
    <property type="project" value="TreeGrafter"/>
</dbReference>
<dbReference type="SUPFAM" id="SSF52833">
    <property type="entry name" value="Thioredoxin-like"/>
    <property type="match status" value="1"/>
</dbReference>
<dbReference type="eggNOG" id="COG0526">
    <property type="taxonomic scope" value="Bacteria"/>
</dbReference>
<dbReference type="PROSITE" id="PS51352">
    <property type="entry name" value="THIOREDOXIN_2"/>
    <property type="match status" value="1"/>
</dbReference>
<dbReference type="AlphaFoldDB" id="A0A094XIY2"/>
<gene>
    <name evidence="6" type="ORF">AJ85_15260</name>
    <name evidence="5" type="ORF">BALCAV_0202840</name>
</gene>
<proteinExistence type="inferred from homology"/>
<comment type="caution">
    <text evidence="5">The sequence shown here is derived from an EMBL/GenBank/DDBJ whole genome shotgun (WGS) entry which is preliminary data.</text>
</comment>
<dbReference type="Gene3D" id="3.40.30.10">
    <property type="entry name" value="Glutaredoxin"/>
    <property type="match status" value="1"/>
</dbReference>
<evidence type="ECO:0000313" key="7">
    <source>
        <dbReference type="Proteomes" id="UP000002754"/>
    </source>
</evidence>
<dbReference type="EMBL" id="ALPT02000006">
    <property type="protein sequence ID" value="KGA98705.1"/>
    <property type="molecule type" value="Genomic_DNA"/>
</dbReference>
<keyword evidence="2" id="KW-1015">Disulfide bond</keyword>
<organism evidence="5 7">
    <name type="scientific">Alkalihalobacillus alcalophilus ATCC 27647 = CGMCC 1.3604</name>
    <dbReference type="NCBI Taxonomy" id="1218173"/>
    <lineage>
        <taxon>Bacteria</taxon>
        <taxon>Bacillati</taxon>
        <taxon>Bacillota</taxon>
        <taxon>Bacilli</taxon>
        <taxon>Bacillales</taxon>
        <taxon>Bacillaceae</taxon>
        <taxon>Alkalihalobacillus</taxon>
    </lineage>
</organism>
<dbReference type="RefSeq" id="WP_004427518.1">
    <property type="nucleotide sequence ID" value="NZ_ALPT02000006.1"/>
</dbReference>
<keyword evidence="7" id="KW-1185">Reference proteome</keyword>
<keyword evidence="3" id="KW-0676">Redox-active center</keyword>